<dbReference type="HOGENOM" id="CLU_3026231_0_0_4"/>
<reference evidence="2" key="1">
    <citation type="submission" date="2009-04" db="EMBL/GenBank/DDBJ databases">
        <authorList>
            <person name="Weinstock G."/>
            <person name="Sodergren E."/>
            <person name="Clifton S."/>
            <person name="Fulton L."/>
            <person name="Fulton B."/>
            <person name="Courtney L."/>
            <person name="Fronick C."/>
            <person name="Harrison M."/>
            <person name="Strong C."/>
            <person name="Farmer C."/>
            <person name="Delahaunty K."/>
            <person name="Markovic C."/>
            <person name="Hall O."/>
            <person name="Minx P."/>
            <person name="Tomlinson C."/>
            <person name="Mitreva M."/>
            <person name="Nelson J."/>
            <person name="Hou S."/>
            <person name="Wollam A."/>
            <person name="Pepin K.H."/>
            <person name="Johnson M."/>
            <person name="Bhonagiri V."/>
            <person name="Nash W.E."/>
            <person name="Warren W."/>
            <person name="Chinwalla A."/>
            <person name="Mardis E.R."/>
            <person name="Wilson R.K."/>
        </authorList>
    </citation>
    <scope>NUCLEOTIDE SEQUENCE [LARGE SCALE GENOMIC DNA]</scope>
    <source>
        <strain evidence="2">ATCC 51147</strain>
    </source>
</reference>
<dbReference type="AlphaFoldDB" id="C4GHA8"/>
<keyword evidence="3" id="KW-1185">Reference proteome</keyword>
<evidence type="ECO:0000313" key="2">
    <source>
        <dbReference type="EMBL" id="EEP68346.1"/>
    </source>
</evidence>
<sequence>MLRGNRGKIKEFLLLCFITGRYNTALFLAILWGRIVKSDIYLLANLKPLQRFQSI</sequence>
<evidence type="ECO:0000313" key="3">
    <source>
        <dbReference type="Proteomes" id="UP000003009"/>
    </source>
</evidence>
<dbReference type="EMBL" id="ACJW02000002">
    <property type="protein sequence ID" value="EEP68346.1"/>
    <property type="molecule type" value="Genomic_DNA"/>
</dbReference>
<proteinExistence type="predicted"/>
<gene>
    <name evidence="2" type="ORF">GCWU000324_00240</name>
</gene>
<keyword evidence="1" id="KW-1133">Transmembrane helix</keyword>
<keyword evidence="1" id="KW-0812">Transmembrane</keyword>
<feature type="transmembrane region" description="Helical" evidence="1">
    <location>
        <begin position="12"/>
        <end position="33"/>
    </location>
</feature>
<dbReference type="Proteomes" id="UP000003009">
    <property type="component" value="Unassembled WGS sequence"/>
</dbReference>
<comment type="caution">
    <text evidence="2">The sequence shown here is derived from an EMBL/GenBank/DDBJ whole genome shotgun (WGS) entry which is preliminary data.</text>
</comment>
<evidence type="ECO:0000256" key="1">
    <source>
        <dbReference type="SAM" id="Phobius"/>
    </source>
</evidence>
<dbReference type="STRING" id="629741.GCWU000324_00240"/>
<protein>
    <submittedName>
        <fullName evidence="2">Uncharacterized protein</fullName>
    </submittedName>
</protein>
<keyword evidence="1" id="KW-0472">Membrane</keyword>
<accession>C4GHA8</accession>
<organism evidence="2 3">
    <name type="scientific">Kingella oralis ATCC 51147</name>
    <dbReference type="NCBI Taxonomy" id="629741"/>
    <lineage>
        <taxon>Bacteria</taxon>
        <taxon>Pseudomonadati</taxon>
        <taxon>Pseudomonadota</taxon>
        <taxon>Betaproteobacteria</taxon>
        <taxon>Neisseriales</taxon>
        <taxon>Neisseriaceae</taxon>
        <taxon>Kingella</taxon>
    </lineage>
</organism>
<name>C4GHA8_9NEIS</name>